<accession>A0ABS1L1M0</accession>
<keyword evidence="3" id="KW-1185">Reference proteome</keyword>
<dbReference type="RefSeq" id="WP_202016037.1">
    <property type="nucleotide sequence ID" value="NZ_JAERRB010000017.1"/>
</dbReference>
<organism evidence="2 3">
    <name type="scientific">Chryseolinea lacunae</name>
    <dbReference type="NCBI Taxonomy" id="2801331"/>
    <lineage>
        <taxon>Bacteria</taxon>
        <taxon>Pseudomonadati</taxon>
        <taxon>Bacteroidota</taxon>
        <taxon>Cytophagia</taxon>
        <taxon>Cytophagales</taxon>
        <taxon>Fulvivirgaceae</taxon>
        <taxon>Chryseolinea</taxon>
    </lineage>
</organism>
<evidence type="ECO:0008006" key="4">
    <source>
        <dbReference type="Google" id="ProtNLM"/>
    </source>
</evidence>
<proteinExistence type="predicted"/>
<sequence>MKTSLFSCILLLLLCGCKNTTHTQPPADTNIKISLANKFVDAFYSFNRDTLQSMLSLAPESQPNILYYQKWAECAHYKIVKRGDFVEKNDSLVLLPITVKDDLMGALQIDFNVTDTFHLAIRDGQILSVQTSSNDLAEYYAAKEWVKKNRPEYVEKACEGIWEGGPTPCECVQGMVKGFGEFTASKK</sequence>
<comment type="caution">
    <text evidence="2">The sequence shown here is derived from an EMBL/GenBank/DDBJ whole genome shotgun (WGS) entry which is preliminary data.</text>
</comment>
<reference evidence="2 3" key="1">
    <citation type="submission" date="2021-01" db="EMBL/GenBank/DDBJ databases">
        <title>Chryseolinea sp. Jin1 Genome sequencing and assembly.</title>
        <authorList>
            <person name="Kim I."/>
        </authorList>
    </citation>
    <scope>NUCLEOTIDE SEQUENCE [LARGE SCALE GENOMIC DNA]</scope>
    <source>
        <strain evidence="2 3">Jin1</strain>
    </source>
</reference>
<dbReference type="PROSITE" id="PS51257">
    <property type="entry name" value="PROKAR_LIPOPROTEIN"/>
    <property type="match status" value="1"/>
</dbReference>
<keyword evidence="1" id="KW-0732">Signal</keyword>
<feature type="signal peptide" evidence="1">
    <location>
        <begin position="1"/>
        <end position="23"/>
    </location>
</feature>
<protein>
    <recommendedName>
        <fullName evidence="4">Lipoprotein</fullName>
    </recommendedName>
</protein>
<gene>
    <name evidence="2" type="ORF">JI741_30230</name>
</gene>
<dbReference type="Proteomes" id="UP000613030">
    <property type="component" value="Unassembled WGS sequence"/>
</dbReference>
<evidence type="ECO:0000256" key="1">
    <source>
        <dbReference type="SAM" id="SignalP"/>
    </source>
</evidence>
<dbReference type="EMBL" id="JAERRB010000017">
    <property type="protein sequence ID" value="MBL0745549.1"/>
    <property type="molecule type" value="Genomic_DNA"/>
</dbReference>
<feature type="chain" id="PRO_5047328779" description="Lipoprotein" evidence="1">
    <location>
        <begin position="24"/>
        <end position="187"/>
    </location>
</feature>
<evidence type="ECO:0000313" key="2">
    <source>
        <dbReference type="EMBL" id="MBL0745549.1"/>
    </source>
</evidence>
<name>A0ABS1L1M0_9BACT</name>
<evidence type="ECO:0000313" key="3">
    <source>
        <dbReference type="Proteomes" id="UP000613030"/>
    </source>
</evidence>